<evidence type="ECO:0000259" key="2">
    <source>
        <dbReference type="Pfam" id="PF13098"/>
    </source>
</evidence>
<dbReference type="EMBL" id="CYTW01000001">
    <property type="protein sequence ID" value="CUJ89239.1"/>
    <property type="molecule type" value="Genomic_DNA"/>
</dbReference>
<proteinExistence type="predicted"/>
<dbReference type="RefSeq" id="WP_058310217.1">
    <property type="nucleotide sequence ID" value="NZ_CYTW01000001.1"/>
</dbReference>
<keyword evidence="1" id="KW-0732">Signal</keyword>
<evidence type="ECO:0000313" key="3">
    <source>
        <dbReference type="EMBL" id="CUJ89239.1"/>
    </source>
</evidence>
<protein>
    <submittedName>
        <fullName evidence="3">Thioredoxin-related protein</fullName>
    </submittedName>
</protein>
<evidence type="ECO:0000256" key="1">
    <source>
        <dbReference type="SAM" id="SignalP"/>
    </source>
</evidence>
<dbReference type="Pfam" id="PF13098">
    <property type="entry name" value="Thioredoxin_2"/>
    <property type="match status" value="1"/>
</dbReference>
<dbReference type="InterPro" id="IPR036249">
    <property type="entry name" value="Thioredoxin-like_sf"/>
</dbReference>
<dbReference type="CDD" id="cd02951">
    <property type="entry name" value="SoxW"/>
    <property type="match status" value="1"/>
</dbReference>
<evidence type="ECO:0000313" key="4">
    <source>
        <dbReference type="Proteomes" id="UP000051870"/>
    </source>
</evidence>
<keyword evidence="4" id="KW-1185">Reference proteome</keyword>
<name>A0A0P1IP29_9RHOB</name>
<feature type="domain" description="Thioredoxin-like fold" evidence="2">
    <location>
        <begin position="47"/>
        <end position="131"/>
    </location>
</feature>
<dbReference type="AlphaFoldDB" id="A0A0P1IP29"/>
<accession>A0A0P1IP29</accession>
<organism evidence="3 4">
    <name type="scientific">Shimia thalassica</name>
    <dbReference type="NCBI Taxonomy" id="1715693"/>
    <lineage>
        <taxon>Bacteria</taxon>
        <taxon>Pseudomonadati</taxon>
        <taxon>Pseudomonadota</taxon>
        <taxon>Alphaproteobacteria</taxon>
        <taxon>Rhodobacterales</taxon>
        <taxon>Roseobacteraceae</taxon>
    </lineage>
</organism>
<dbReference type="Proteomes" id="UP000051870">
    <property type="component" value="Unassembled WGS sequence"/>
</dbReference>
<dbReference type="Gene3D" id="3.40.30.10">
    <property type="entry name" value="Glutaredoxin"/>
    <property type="match status" value="1"/>
</dbReference>
<sequence>MKKMITALCAVFIAVPVWAAELGDDGLHKTEWFRDTFKDLQEDYEEAKSEGKRLLIIVEQRGCIYCKDMHERAFMDPRVQKHLTETYYPVQLDLHGANEMVDTDGETLEEREAARKWGVMFTPTMIFMPPEIDFEKPATRQAVAVMPGAFMSGTTYDIMTWVSEERYLDQSEEDFQRYHGRMIRERNDGKTD</sequence>
<feature type="signal peptide" evidence="1">
    <location>
        <begin position="1"/>
        <end position="19"/>
    </location>
</feature>
<dbReference type="STRING" id="1715693.PH7735_01053"/>
<dbReference type="InterPro" id="IPR041737">
    <property type="entry name" value="SoxW"/>
</dbReference>
<dbReference type="GeneID" id="83880117"/>
<feature type="chain" id="PRO_5006065480" evidence="1">
    <location>
        <begin position="20"/>
        <end position="192"/>
    </location>
</feature>
<dbReference type="InterPro" id="IPR012336">
    <property type="entry name" value="Thioredoxin-like_fold"/>
</dbReference>
<gene>
    <name evidence="3" type="ORF">PH7735_01053</name>
</gene>
<reference evidence="4" key="1">
    <citation type="submission" date="2015-09" db="EMBL/GenBank/DDBJ databases">
        <authorList>
            <person name="Rodrigo-Torres Lidia"/>
            <person name="Arahal R.David."/>
        </authorList>
    </citation>
    <scope>NUCLEOTIDE SEQUENCE [LARGE SCALE GENOMIC DNA]</scope>
    <source>
        <strain evidence="4">CECT 7735</strain>
    </source>
</reference>
<dbReference type="SUPFAM" id="SSF52833">
    <property type="entry name" value="Thioredoxin-like"/>
    <property type="match status" value="1"/>
</dbReference>